<dbReference type="InterPro" id="IPR015406">
    <property type="entry name" value="GpJ_CSF"/>
</dbReference>
<dbReference type="Proteomes" id="UP000298596">
    <property type="component" value="Plasmid p3"/>
</dbReference>
<dbReference type="InterPro" id="IPR032876">
    <property type="entry name" value="J_dom"/>
</dbReference>
<dbReference type="Pfam" id="PF24801">
    <property type="entry name" value="FNIII-A_GpJ"/>
    <property type="match status" value="1"/>
</dbReference>
<feature type="region of interest" description="Disordered" evidence="2">
    <location>
        <begin position="333"/>
        <end position="357"/>
    </location>
</feature>
<evidence type="ECO:0000259" key="6">
    <source>
        <dbReference type="Pfam" id="PF24801"/>
    </source>
</evidence>
<feature type="compositionally biased region" description="Gly residues" evidence="2">
    <location>
        <begin position="333"/>
        <end position="345"/>
    </location>
</feature>
<keyword evidence="3" id="KW-0472">Membrane</keyword>
<dbReference type="EMBL" id="CP032333">
    <property type="protein sequence ID" value="QCO06364.1"/>
    <property type="molecule type" value="Genomic_DNA"/>
</dbReference>
<dbReference type="InterPro" id="IPR055385">
    <property type="entry name" value="GpJ_HDII-ins2"/>
</dbReference>
<feature type="domain" description="Tip attachment protein J central straight fiber" evidence="4">
    <location>
        <begin position="1593"/>
        <end position="1693"/>
    </location>
</feature>
<evidence type="ECO:0000313" key="8">
    <source>
        <dbReference type="Proteomes" id="UP000298596"/>
    </source>
</evidence>
<name>A0A4D8Q8P4_AZOBR</name>
<protein>
    <submittedName>
        <fullName evidence="7">DUF1983 domain-containing protein</fullName>
    </submittedName>
</protein>
<feature type="coiled-coil region" evidence="1">
    <location>
        <begin position="1447"/>
        <end position="1474"/>
    </location>
</feature>
<evidence type="ECO:0000259" key="4">
    <source>
        <dbReference type="Pfam" id="PF09327"/>
    </source>
</evidence>
<dbReference type="PANTHER" id="PTHR36251">
    <property type="entry name" value="FELS-1 PROPHAGE HOST SPECIFICITY PROTEIN-RELATED"/>
    <property type="match status" value="1"/>
</dbReference>
<proteinExistence type="predicted"/>
<dbReference type="Pfam" id="PF13550">
    <property type="entry name" value="Phage-tail_3"/>
    <property type="match status" value="1"/>
</dbReference>
<feature type="domain" description="Tip attachment protein J HDII-ins2" evidence="6">
    <location>
        <begin position="421"/>
        <end position="544"/>
    </location>
</feature>
<dbReference type="Pfam" id="PF09327">
    <property type="entry name" value="Phage_Tail_Tip"/>
    <property type="match status" value="1"/>
</dbReference>
<keyword evidence="3" id="KW-0812">Transmembrane</keyword>
<keyword evidence="1" id="KW-0175">Coiled coil</keyword>
<feature type="domain" description="Tip attachment protein J" evidence="5">
    <location>
        <begin position="671"/>
        <end position="829"/>
    </location>
</feature>
<organism evidence="7 8">
    <name type="scientific">Azospirillum brasilense</name>
    <dbReference type="NCBI Taxonomy" id="192"/>
    <lineage>
        <taxon>Bacteria</taxon>
        <taxon>Pseudomonadati</taxon>
        <taxon>Pseudomonadota</taxon>
        <taxon>Alphaproteobacteria</taxon>
        <taxon>Rhodospirillales</taxon>
        <taxon>Azospirillaceae</taxon>
        <taxon>Azospirillum</taxon>
    </lineage>
</organism>
<accession>A0A4D8Q8P4</accession>
<dbReference type="PANTHER" id="PTHR36251:SF2">
    <property type="entry name" value="GIFSY-2 PROPHAGE HOST SPECIFICITY PROTEIN J, PHAGE LAMBDA"/>
    <property type="match status" value="1"/>
</dbReference>
<gene>
    <name evidence="7" type="ORF">D3867_31135</name>
</gene>
<keyword evidence="7" id="KW-0614">Plasmid</keyword>
<evidence type="ECO:0000256" key="2">
    <source>
        <dbReference type="SAM" id="MobiDB-lite"/>
    </source>
</evidence>
<sequence>MMRRVHLYGALRKEFGKGFTLDVDSVAEAARALEANFPGRFFKALRDGAFKLVRGDRRSGLVLNEQELTFRLGSGDLHIIPVPKGAAASQKSKGGAKAVIGVAIMAVAIVASQGAAAPGLVAANGALTAYGTAAMFGLSLALSGVSMMLSPQAKMGDLEQVENRKSFLFNGPVNSIEQGGPVPLIYGRLRVGSTVVSAGMAPEQIMSGGPTGGNGSEMTTVVLAGSLWIVTTTYPDISHFHVGTVRGGTLHLADHTPVEADSLLTVAQVAGGLRFIPDDDEFTRGVFTIQAARRVGNDYNFVGALVETEAGGYTDPWGGSGFNGAVADGGISGSGGGKGGGGSGGAREDADSLQSRSTARVVDLIGEGELEELPVGRSKGVYFDGTPLENADGTLNFKGVTWESRVGLPSQDHIAGFAAAENEVAVSTRVRADTPVIRTITDTDALRVTLRFPMMTQQDADDGDLHGSKVQIAIDVRPYGGGWRETITDTIEGKATAAYERAYRIELPEGGAPWDVRVRRLTPDSTSATVQNESWWSSYTQIVDGKYSYPDSALIALTVDSEQFGSSIPARAYDVKGLRVSVPDIYDPESHSYANGGIWQGGFKTAWTDNPAWVLYDLITNTRYGLGRVIDASQIDKWSLYQIAQYCDQPVPNGAGGWEPRFTFNGIIQTREDAYKVIQSICSAFRGMAYWAAGQVFASADMPGDDSVIVAPANVLDGVFSYAGTALKARHTVAKVAWNDPADEYRGAIEVIENTRLIERHGHREIEVSAFGCTSRSQARRLGLWILDSEQHETETVTYRCSFDHLEVTPGQIIQVADPAYALVRLGGRVAAATVGRVTLDAPVTLEAGHAYTLSVTLPDGRVLDRAVAGGIGEHSALTLVDPLPVAPDAGAMWSLSSASLTPRRFRVRSIRELESNVFEVTALLHDPTKYARVEQGLNLPAPAYQGGVTPLPTPANLRAVESVYWVNGLPQARVSVSWTTSNLPEIAGYRADVMTPGGQWQEWATTRVGGFDIEPAAEGRYTIRVTALGHDNRRASAEIGLIVRGKGTPPGQPTGLAASGGIRQIALRWSNPTDSDLAHIEVWESATNDLTTAEKIAEVKGSNFIRAGLPGLAVRYYWVRAVDLGGNIGDFNSNLGTAGEARPAGVEDMAQAVWDRVKDDIVHNVPDIDFSFLDTHVERLIQRQDFAFLDARVEAVMARSGFDNALAETLAESVRLGYERFEALQQTRGDSRRRFAAVDQRITQEVSDRQALAETVTEMGAAWEHNRAIITDRLTAQADDLGALAEEVTLLAAKTGEDIAAAALAESRARTDGDAALAESINDLTATVGDNRALAEERWRTLADADSAEAASRTVLEGKVDGNWTRFVAEQTARADAERALAEDIRTLRSDVDGNVAAIGRDLQTLAQTDEVQAKDITTLFGRVGDTAAALADETTLRVKEVSALAQRVTQQKAQLDADLASLNTEMRTWVDESSAVANELRTLTSEFDGNKAAVAGEIKAVSDSLSATATDVRALATRVGDAEAGIASESRARADLDQALTETITQQRSQIDRNIAGLETSLKTWVTAESTVARNVSTLQTTVNDNTTKISTQQSSINGLQGRYSITVDNNGYVSGMDLLSNTNNGVTRSSLIFRVDDFMVVKPGQTGATAPFVITTVGGVQKVGISSALIGDAVIKRAHIDDLIINGDKIEDLSTGNMSGATGPGALMGVNGVWGMGPRIVLETRGKPVALVATATGINPHGGGGENANWYPGAPALARALVVYHGAGVHGWHAADVLGENLYERAVCTIIALELRK</sequence>
<geneLocation type="plasmid" evidence="7">
    <name>p3</name>
</geneLocation>
<feature type="transmembrane region" description="Helical" evidence="3">
    <location>
        <begin position="127"/>
        <end position="149"/>
    </location>
</feature>
<dbReference type="InterPro" id="IPR053171">
    <property type="entry name" value="Viral_Tip_Attach_Protein"/>
</dbReference>
<dbReference type="InterPro" id="IPR013783">
    <property type="entry name" value="Ig-like_fold"/>
</dbReference>
<evidence type="ECO:0000256" key="3">
    <source>
        <dbReference type="SAM" id="Phobius"/>
    </source>
</evidence>
<reference evidence="7 8" key="1">
    <citation type="submission" date="2018-09" db="EMBL/GenBank/DDBJ databases">
        <title>Whole genome based analysis of evolution and adaptive divergence in Indian and Brazilian strains of Azospirillum brasilense.</title>
        <authorList>
            <person name="Singh C."/>
            <person name="Tripathi A.K."/>
        </authorList>
    </citation>
    <scope>NUCLEOTIDE SEQUENCE [LARGE SCALE GENOMIC DNA]</scope>
    <source>
        <strain evidence="7 8">MTCC4036</strain>
        <plasmid evidence="7 8">p3</plasmid>
    </source>
</reference>
<evidence type="ECO:0000259" key="5">
    <source>
        <dbReference type="Pfam" id="PF13550"/>
    </source>
</evidence>
<keyword evidence="3" id="KW-1133">Transmembrane helix</keyword>
<evidence type="ECO:0000256" key="1">
    <source>
        <dbReference type="SAM" id="Coils"/>
    </source>
</evidence>
<feature type="transmembrane region" description="Helical" evidence="3">
    <location>
        <begin position="98"/>
        <end position="121"/>
    </location>
</feature>
<evidence type="ECO:0000313" key="7">
    <source>
        <dbReference type="EMBL" id="QCO06364.1"/>
    </source>
</evidence>
<dbReference type="Gene3D" id="2.60.40.10">
    <property type="entry name" value="Immunoglobulins"/>
    <property type="match status" value="1"/>
</dbReference>